<dbReference type="PROSITE" id="PS50043">
    <property type="entry name" value="HTH_LUXR_2"/>
    <property type="match status" value="1"/>
</dbReference>
<dbReference type="Proteomes" id="UP001156690">
    <property type="component" value="Unassembled WGS sequence"/>
</dbReference>
<dbReference type="SMART" id="SM00448">
    <property type="entry name" value="REC"/>
    <property type="match status" value="1"/>
</dbReference>
<dbReference type="Gene3D" id="3.40.50.2300">
    <property type="match status" value="1"/>
</dbReference>
<dbReference type="InterPro" id="IPR000792">
    <property type="entry name" value="Tscrpt_reg_LuxR_C"/>
</dbReference>
<proteinExistence type="predicted"/>
<dbReference type="InterPro" id="IPR016032">
    <property type="entry name" value="Sig_transdc_resp-reg_C-effctor"/>
</dbReference>
<dbReference type="InterPro" id="IPR051015">
    <property type="entry name" value="EvgA-like"/>
</dbReference>
<evidence type="ECO:0000259" key="5">
    <source>
        <dbReference type="PROSITE" id="PS50110"/>
    </source>
</evidence>
<dbReference type="SUPFAM" id="SSF46894">
    <property type="entry name" value="C-terminal effector domain of the bipartite response regulators"/>
    <property type="match status" value="1"/>
</dbReference>
<dbReference type="CDD" id="cd06170">
    <property type="entry name" value="LuxR_C_like"/>
    <property type="match status" value="1"/>
</dbReference>
<name>A0AAV5NZL4_9VIBR</name>
<dbReference type="PRINTS" id="PR00038">
    <property type="entry name" value="HTHLUXR"/>
</dbReference>
<evidence type="ECO:0000256" key="2">
    <source>
        <dbReference type="ARBA" id="ARBA00023125"/>
    </source>
</evidence>
<keyword evidence="1 3" id="KW-0597">Phosphoprotein</keyword>
<dbReference type="GO" id="GO:0006355">
    <property type="term" value="P:regulation of DNA-templated transcription"/>
    <property type="evidence" value="ECO:0007669"/>
    <property type="project" value="InterPro"/>
</dbReference>
<dbReference type="Pfam" id="PF00072">
    <property type="entry name" value="Response_reg"/>
    <property type="match status" value="1"/>
</dbReference>
<dbReference type="SUPFAM" id="SSF52172">
    <property type="entry name" value="CheY-like"/>
    <property type="match status" value="1"/>
</dbReference>
<dbReference type="PROSITE" id="PS50110">
    <property type="entry name" value="RESPONSE_REGULATORY"/>
    <property type="match status" value="1"/>
</dbReference>
<reference evidence="7" key="1">
    <citation type="journal article" date="2019" name="Int. J. Syst. Evol. Microbiol.">
        <title>The Global Catalogue of Microorganisms (GCM) 10K type strain sequencing project: providing services to taxonomists for standard genome sequencing and annotation.</title>
        <authorList>
            <consortium name="The Broad Institute Genomics Platform"/>
            <consortium name="The Broad Institute Genome Sequencing Center for Infectious Disease"/>
            <person name="Wu L."/>
            <person name="Ma J."/>
        </authorList>
    </citation>
    <scope>NUCLEOTIDE SEQUENCE [LARGE SCALE GENOMIC DNA]</scope>
    <source>
        <strain evidence="7">NBRC 15640</strain>
    </source>
</reference>
<dbReference type="AlphaFoldDB" id="A0AAV5NZL4"/>
<sequence>MLNILIADDHALVRKGVIAALSEHVSSVNCEECTCIADVMTKLSGGDADLVLLDICLPDADGFSGLKSIKSSYPSVPVAILSARDDEQSVRGALDAGADGYIPKASSTQVMLSAIQLILEGEVYLPSLLLQATQSQTDGLANSSSNARSASGLTKRQQEVLQLIEKGYSNKEIAREIFCTEGTVKAHVTAIFKLLGVNSRVKAVIAAKAIQE</sequence>
<keyword evidence="2 6" id="KW-0238">DNA-binding</keyword>
<dbReference type="PANTHER" id="PTHR45566">
    <property type="entry name" value="HTH-TYPE TRANSCRIPTIONAL REGULATOR YHJB-RELATED"/>
    <property type="match status" value="1"/>
</dbReference>
<protein>
    <submittedName>
        <fullName evidence="6">DNA-binding response regulator</fullName>
    </submittedName>
</protein>
<gene>
    <name evidence="6" type="ORF">GCM10007932_51700</name>
</gene>
<dbReference type="InterPro" id="IPR058245">
    <property type="entry name" value="NreC/VraR/RcsB-like_REC"/>
</dbReference>
<dbReference type="PANTHER" id="PTHR45566:SF1">
    <property type="entry name" value="HTH-TYPE TRANSCRIPTIONAL REGULATOR YHJB-RELATED"/>
    <property type="match status" value="1"/>
</dbReference>
<dbReference type="GO" id="GO:0003677">
    <property type="term" value="F:DNA binding"/>
    <property type="evidence" value="ECO:0007669"/>
    <property type="project" value="UniProtKB-KW"/>
</dbReference>
<evidence type="ECO:0000313" key="6">
    <source>
        <dbReference type="EMBL" id="GLQ75807.1"/>
    </source>
</evidence>
<organism evidence="6 7">
    <name type="scientific">Vibrio penaeicida</name>
    <dbReference type="NCBI Taxonomy" id="104609"/>
    <lineage>
        <taxon>Bacteria</taxon>
        <taxon>Pseudomonadati</taxon>
        <taxon>Pseudomonadota</taxon>
        <taxon>Gammaproteobacteria</taxon>
        <taxon>Vibrionales</taxon>
        <taxon>Vibrionaceae</taxon>
        <taxon>Vibrio</taxon>
    </lineage>
</organism>
<evidence type="ECO:0000313" key="7">
    <source>
        <dbReference type="Proteomes" id="UP001156690"/>
    </source>
</evidence>
<dbReference type="EMBL" id="BSNX01000075">
    <property type="protein sequence ID" value="GLQ75807.1"/>
    <property type="molecule type" value="Genomic_DNA"/>
</dbReference>
<evidence type="ECO:0000256" key="1">
    <source>
        <dbReference type="ARBA" id="ARBA00022553"/>
    </source>
</evidence>
<dbReference type="SMART" id="SM00421">
    <property type="entry name" value="HTH_LUXR"/>
    <property type="match status" value="1"/>
</dbReference>
<dbReference type="CDD" id="cd17535">
    <property type="entry name" value="REC_NarL-like"/>
    <property type="match status" value="1"/>
</dbReference>
<dbReference type="InterPro" id="IPR001789">
    <property type="entry name" value="Sig_transdc_resp-reg_receiver"/>
</dbReference>
<dbReference type="Pfam" id="PF00196">
    <property type="entry name" value="GerE"/>
    <property type="match status" value="1"/>
</dbReference>
<accession>A0AAV5NZL4</accession>
<feature type="domain" description="Response regulatory" evidence="5">
    <location>
        <begin position="3"/>
        <end position="119"/>
    </location>
</feature>
<comment type="caution">
    <text evidence="6">The sequence shown here is derived from an EMBL/GenBank/DDBJ whole genome shotgun (WGS) entry which is preliminary data.</text>
</comment>
<feature type="modified residue" description="4-aspartylphosphate" evidence="3">
    <location>
        <position position="54"/>
    </location>
</feature>
<evidence type="ECO:0000256" key="3">
    <source>
        <dbReference type="PROSITE-ProRule" id="PRU00169"/>
    </source>
</evidence>
<dbReference type="RefSeq" id="WP_185829741.1">
    <property type="nucleotide sequence ID" value="NZ_AP025145.1"/>
</dbReference>
<dbReference type="GO" id="GO:0000160">
    <property type="term" value="P:phosphorelay signal transduction system"/>
    <property type="evidence" value="ECO:0007669"/>
    <property type="project" value="InterPro"/>
</dbReference>
<dbReference type="InterPro" id="IPR011006">
    <property type="entry name" value="CheY-like_superfamily"/>
</dbReference>
<evidence type="ECO:0000259" key="4">
    <source>
        <dbReference type="PROSITE" id="PS50043"/>
    </source>
</evidence>
<keyword evidence="7" id="KW-1185">Reference proteome</keyword>
<feature type="domain" description="HTH luxR-type" evidence="4">
    <location>
        <begin position="146"/>
        <end position="211"/>
    </location>
</feature>